<dbReference type="Gene3D" id="1.10.10.10">
    <property type="entry name" value="Winged helix-like DNA-binding domain superfamily/Winged helix DNA-binding domain"/>
    <property type="match status" value="1"/>
</dbReference>
<dbReference type="Proteomes" id="UP000036520">
    <property type="component" value="Chromosome"/>
</dbReference>
<evidence type="ECO:0008006" key="3">
    <source>
        <dbReference type="Google" id="ProtNLM"/>
    </source>
</evidence>
<dbReference type="PATRIC" id="fig|320787.5.peg.3612"/>
<reference evidence="1 2" key="1">
    <citation type="submission" date="2015-07" db="EMBL/GenBank/DDBJ databases">
        <authorList>
            <person name="Kim K.M."/>
        </authorList>
    </citation>
    <scope>NUCLEOTIDE SEQUENCE [LARGE SCALE GENOMIC DNA]</scope>
    <source>
        <strain evidence="1 2">KCTC 12363</strain>
    </source>
</reference>
<accession>A0A0H4PEK6</accession>
<dbReference type="InterPro" id="IPR036388">
    <property type="entry name" value="WH-like_DNA-bd_sf"/>
</dbReference>
<evidence type="ECO:0000313" key="1">
    <source>
        <dbReference type="EMBL" id="AKP52699.1"/>
    </source>
</evidence>
<sequence>MDFPSGFFLVQNGEINNKIYQELCEVSKATATRDLTELVDKKYLFEKVGITGAATNYVLKKIMG</sequence>
<keyword evidence="2" id="KW-1185">Reference proteome</keyword>
<proteinExistence type="predicted"/>
<dbReference type="RefSeq" id="WP_048642887.1">
    <property type="nucleotide sequence ID" value="NZ_CP012040.1"/>
</dbReference>
<dbReference type="EMBL" id="CP012040">
    <property type="protein sequence ID" value="AKP52699.1"/>
    <property type="molecule type" value="Genomic_DNA"/>
</dbReference>
<dbReference type="OrthoDB" id="9807907at2"/>
<name>A0A0H4PEK6_9BACT</name>
<gene>
    <name evidence="1" type="ORF">CA2015_3308</name>
</gene>
<dbReference type="KEGG" id="camu:CA2015_3308"/>
<dbReference type="AlphaFoldDB" id="A0A0H4PEK6"/>
<protein>
    <recommendedName>
        <fullName evidence="3">DeoR family transcriptional regulator</fullName>
    </recommendedName>
</protein>
<evidence type="ECO:0000313" key="2">
    <source>
        <dbReference type="Proteomes" id="UP000036520"/>
    </source>
</evidence>
<organism evidence="1 2">
    <name type="scientific">Cyclobacterium amurskyense</name>
    <dbReference type="NCBI Taxonomy" id="320787"/>
    <lineage>
        <taxon>Bacteria</taxon>
        <taxon>Pseudomonadati</taxon>
        <taxon>Bacteroidota</taxon>
        <taxon>Cytophagia</taxon>
        <taxon>Cytophagales</taxon>
        <taxon>Cyclobacteriaceae</taxon>
        <taxon>Cyclobacterium</taxon>
    </lineage>
</organism>